<dbReference type="InterPro" id="IPR036280">
    <property type="entry name" value="Multihaem_cyt_sf"/>
</dbReference>
<gene>
    <name evidence="2" type="ORF">KI810_09890</name>
</gene>
<keyword evidence="1" id="KW-0812">Transmembrane</keyword>
<dbReference type="SUPFAM" id="SSF48695">
    <property type="entry name" value="Multiheme cytochromes"/>
    <property type="match status" value="1"/>
</dbReference>
<evidence type="ECO:0000313" key="2">
    <source>
        <dbReference type="EMBL" id="MBT0653365.1"/>
    </source>
</evidence>
<accession>A0ABS5SDB1</accession>
<evidence type="ECO:0000256" key="1">
    <source>
        <dbReference type="SAM" id="Phobius"/>
    </source>
</evidence>
<keyword evidence="1" id="KW-1133">Transmembrane helix</keyword>
<protein>
    <submittedName>
        <fullName evidence="2">Cytochrome C</fullName>
    </submittedName>
</protein>
<keyword evidence="3" id="KW-1185">Reference proteome</keyword>
<dbReference type="Proteomes" id="UP000756860">
    <property type="component" value="Unassembled WGS sequence"/>
</dbReference>
<proteinExistence type="predicted"/>
<dbReference type="RefSeq" id="WP_214175365.1">
    <property type="nucleotide sequence ID" value="NZ_JAHCVK010000003.1"/>
</dbReference>
<evidence type="ECO:0000313" key="3">
    <source>
        <dbReference type="Proteomes" id="UP000756860"/>
    </source>
</evidence>
<keyword evidence="1" id="KW-0472">Membrane</keyword>
<feature type="transmembrane region" description="Helical" evidence="1">
    <location>
        <begin position="6"/>
        <end position="26"/>
    </location>
</feature>
<dbReference type="Gene3D" id="1.10.287.3080">
    <property type="match status" value="1"/>
</dbReference>
<reference evidence="2 3" key="1">
    <citation type="submission" date="2021-05" db="EMBL/GenBank/DDBJ databases">
        <title>The draft genome of Geobacter luticola JCM 17780.</title>
        <authorList>
            <person name="Xu Z."/>
            <person name="Masuda Y."/>
            <person name="Itoh H."/>
            <person name="Senoo K."/>
        </authorList>
    </citation>
    <scope>NUCLEOTIDE SEQUENCE [LARGE SCALE GENOMIC DNA]</scope>
    <source>
        <strain evidence="2 3">JCM 17780</strain>
    </source>
</reference>
<name>A0ABS5SDB1_9BACT</name>
<sequence>MKSHVWRPLYIVLGVIALVLLARTVLVPKDFGIGERGYMYGWHRKGNEADWKAVQVKYKTMEYCKDCHEDKYNDLRHSPHAAIQCENCHGPALGHPDDPPTLTIDRHRDLCIRCHASLPYKASGRGAIRGINPETHHPEAECVLCHYPHNPKLEAKR</sequence>
<organism evidence="2 3">
    <name type="scientific">Geomobilimonas luticola</name>
    <dbReference type="NCBI Taxonomy" id="1114878"/>
    <lineage>
        <taxon>Bacteria</taxon>
        <taxon>Pseudomonadati</taxon>
        <taxon>Thermodesulfobacteriota</taxon>
        <taxon>Desulfuromonadia</taxon>
        <taxon>Geobacterales</taxon>
        <taxon>Geobacteraceae</taxon>
        <taxon>Geomobilimonas</taxon>
    </lineage>
</organism>
<comment type="caution">
    <text evidence="2">The sequence shown here is derived from an EMBL/GenBank/DDBJ whole genome shotgun (WGS) entry which is preliminary data.</text>
</comment>
<dbReference type="EMBL" id="JAHCVK010000003">
    <property type="protein sequence ID" value="MBT0653365.1"/>
    <property type="molecule type" value="Genomic_DNA"/>
</dbReference>